<evidence type="ECO:0000313" key="3">
    <source>
        <dbReference type="Proteomes" id="UP000285060"/>
    </source>
</evidence>
<evidence type="ECO:0000313" key="2">
    <source>
        <dbReference type="EMBL" id="RHY32644.1"/>
    </source>
</evidence>
<sequence>DSKEADNDVETILIDALSDRKTTRALLDEFDDDKPTQDKKGDGDSDDLLSLMDST</sequence>
<feature type="compositionally biased region" description="Basic and acidic residues" evidence="1">
    <location>
        <begin position="33"/>
        <end position="43"/>
    </location>
</feature>
<reference evidence="2 3" key="1">
    <citation type="submission" date="2018-08" db="EMBL/GenBank/DDBJ databases">
        <title>Aphanomyces genome sequencing and annotation.</title>
        <authorList>
            <person name="Minardi D."/>
            <person name="Oidtmann B."/>
            <person name="Van Der Giezen M."/>
            <person name="Studholme D.J."/>
        </authorList>
    </citation>
    <scope>NUCLEOTIDE SEQUENCE [LARGE SCALE GENOMIC DNA]</scope>
    <source>
        <strain evidence="2 3">NJM0002</strain>
    </source>
</reference>
<feature type="non-terminal residue" evidence="2">
    <location>
        <position position="1"/>
    </location>
</feature>
<proteinExistence type="predicted"/>
<dbReference type="EMBL" id="QUSY01000122">
    <property type="protein sequence ID" value="RHY32644.1"/>
    <property type="molecule type" value="Genomic_DNA"/>
</dbReference>
<evidence type="ECO:0000256" key="1">
    <source>
        <dbReference type="SAM" id="MobiDB-lite"/>
    </source>
</evidence>
<comment type="caution">
    <text evidence="2">The sequence shown here is derived from an EMBL/GenBank/DDBJ whole genome shotgun (WGS) entry which is preliminary data.</text>
</comment>
<keyword evidence="3" id="KW-1185">Reference proteome</keyword>
<name>A0A3R6YD21_9STRA</name>
<dbReference type="Proteomes" id="UP000285060">
    <property type="component" value="Unassembled WGS sequence"/>
</dbReference>
<feature type="region of interest" description="Disordered" evidence="1">
    <location>
        <begin position="28"/>
        <end position="55"/>
    </location>
</feature>
<organism evidence="2 3">
    <name type="scientific">Aphanomyces invadans</name>
    <dbReference type="NCBI Taxonomy" id="157072"/>
    <lineage>
        <taxon>Eukaryota</taxon>
        <taxon>Sar</taxon>
        <taxon>Stramenopiles</taxon>
        <taxon>Oomycota</taxon>
        <taxon>Saprolegniomycetes</taxon>
        <taxon>Saprolegniales</taxon>
        <taxon>Verrucalvaceae</taxon>
        <taxon>Aphanomyces</taxon>
    </lineage>
</organism>
<accession>A0A3R6YD21</accession>
<protein>
    <submittedName>
        <fullName evidence="2">Uncharacterized protein</fullName>
    </submittedName>
</protein>
<dbReference type="AlphaFoldDB" id="A0A3R6YD21"/>
<gene>
    <name evidence="2" type="ORF">DYB32_005785</name>
</gene>